<feature type="transmembrane region" description="Helical" evidence="1">
    <location>
        <begin position="33"/>
        <end position="52"/>
    </location>
</feature>
<organism evidence="2 3">
    <name type="scientific">Actinacidiphila alni</name>
    <dbReference type="NCBI Taxonomy" id="380248"/>
    <lineage>
        <taxon>Bacteria</taxon>
        <taxon>Bacillati</taxon>
        <taxon>Actinomycetota</taxon>
        <taxon>Actinomycetes</taxon>
        <taxon>Kitasatosporales</taxon>
        <taxon>Streptomycetaceae</taxon>
        <taxon>Actinacidiphila</taxon>
    </lineage>
</organism>
<dbReference type="STRING" id="380248.SAMN05216251_108236"/>
<keyword evidence="1" id="KW-1133">Transmembrane helix</keyword>
<protein>
    <submittedName>
        <fullName evidence="2">Uncharacterized protein</fullName>
    </submittedName>
</protein>
<keyword evidence="1" id="KW-0812">Transmembrane</keyword>
<evidence type="ECO:0000256" key="1">
    <source>
        <dbReference type="SAM" id="Phobius"/>
    </source>
</evidence>
<dbReference type="RefSeq" id="WP_177246462.1">
    <property type="nucleotide sequence ID" value="NZ_FONG01000008.1"/>
</dbReference>
<accession>A0A1I2G5C1</accession>
<sequence>MFTLACLAFFLAALVGSGLWLLAVDRRALRPLLTSAVLVIALGGYAAVVLALRGGHV</sequence>
<name>A0A1I2G5C1_9ACTN</name>
<dbReference type="EMBL" id="FONG01000008">
    <property type="protein sequence ID" value="SFF11831.1"/>
    <property type="molecule type" value="Genomic_DNA"/>
</dbReference>
<dbReference type="AlphaFoldDB" id="A0A1I2G5C1"/>
<reference evidence="2 3" key="1">
    <citation type="submission" date="2016-10" db="EMBL/GenBank/DDBJ databases">
        <authorList>
            <person name="de Groot N.N."/>
        </authorList>
    </citation>
    <scope>NUCLEOTIDE SEQUENCE [LARGE SCALE GENOMIC DNA]</scope>
    <source>
        <strain evidence="2 3">CGMCC 4.3510</strain>
    </source>
</reference>
<evidence type="ECO:0000313" key="3">
    <source>
        <dbReference type="Proteomes" id="UP000199323"/>
    </source>
</evidence>
<gene>
    <name evidence="2" type="ORF">SAMN05216251_108236</name>
</gene>
<proteinExistence type="predicted"/>
<evidence type="ECO:0000313" key="2">
    <source>
        <dbReference type="EMBL" id="SFF11831.1"/>
    </source>
</evidence>
<keyword evidence="3" id="KW-1185">Reference proteome</keyword>
<dbReference type="Proteomes" id="UP000199323">
    <property type="component" value="Unassembled WGS sequence"/>
</dbReference>
<keyword evidence="1" id="KW-0472">Membrane</keyword>